<evidence type="ECO:0000313" key="2">
    <source>
        <dbReference type="Proteomes" id="UP001500507"/>
    </source>
</evidence>
<gene>
    <name evidence="1" type="ORF">GCM10009117_18900</name>
</gene>
<evidence type="ECO:0000313" key="1">
    <source>
        <dbReference type="EMBL" id="GAA0872743.1"/>
    </source>
</evidence>
<protein>
    <submittedName>
        <fullName evidence="1">Uncharacterized protein</fullName>
    </submittedName>
</protein>
<dbReference type="RefSeq" id="WP_343766595.1">
    <property type="nucleotide sequence ID" value="NZ_BAAAFG010000015.1"/>
</dbReference>
<keyword evidence="2" id="KW-1185">Reference proteome</keyword>
<comment type="caution">
    <text evidence="1">The sequence shown here is derived from an EMBL/GenBank/DDBJ whole genome shotgun (WGS) entry which is preliminary data.</text>
</comment>
<accession>A0ABP3XTK2</accession>
<proteinExistence type="predicted"/>
<name>A0ABP3XTK2_9FLAO</name>
<organism evidence="1 2">
    <name type="scientific">Gangjinia marincola</name>
    <dbReference type="NCBI Taxonomy" id="578463"/>
    <lineage>
        <taxon>Bacteria</taxon>
        <taxon>Pseudomonadati</taxon>
        <taxon>Bacteroidota</taxon>
        <taxon>Flavobacteriia</taxon>
        <taxon>Flavobacteriales</taxon>
        <taxon>Flavobacteriaceae</taxon>
        <taxon>Gangjinia</taxon>
    </lineage>
</organism>
<dbReference type="EMBL" id="BAAAFG010000015">
    <property type="protein sequence ID" value="GAA0872743.1"/>
    <property type="molecule type" value="Genomic_DNA"/>
</dbReference>
<dbReference type="Proteomes" id="UP001500507">
    <property type="component" value="Unassembled WGS sequence"/>
</dbReference>
<reference evidence="2" key="1">
    <citation type="journal article" date="2019" name="Int. J. Syst. Evol. Microbiol.">
        <title>The Global Catalogue of Microorganisms (GCM) 10K type strain sequencing project: providing services to taxonomists for standard genome sequencing and annotation.</title>
        <authorList>
            <consortium name="The Broad Institute Genomics Platform"/>
            <consortium name="The Broad Institute Genome Sequencing Center for Infectious Disease"/>
            <person name="Wu L."/>
            <person name="Ma J."/>
        </authorList>
    </citation>
    <scope>NUCLEOTIDE SEQUENCE [LARGE SCALE GENOMIC DNA]</scope>
    <source>
        <strain evidence="2">JCM 16082</strain>
    </source>
</reference>
<sequence>MTNEQVHIQPEVLYFAEGSEDTEANFIRVLGLAKLCPAERLSIEAGPQFRIRVSAESAVEDSTKSFDYGLSFCPDMN</sequence>